<feature type="transmembrane region" description="Helical" evidence="1">
    <location>
        <begin position="67"/>
        <end position="87"/>
    </location>
</feature>
<gene>
    <name evidence="2" type="ORF">M9979_01005</name>
</gene>
<feature type="transmembrane region" description="Helical" evidence="1">
    <location>
        <begin position="93"/>
        <end position="110"/>
    </location>
</feature>
<organism evidence="2 3">
    <name type="scientific">Sphingomonas liriopis</name>
    <dbReference type="NCBI Taxonomy" id="2949094"/>
    <lineage>
        <taxon>Bacteria</taxon>
        <taxon>Pseudomonadati</taxon>
        <taxon>Pseudomonadota</taxon>
        <taxon>Alphaproteobacteria</taxon>
        <taxon>Sphingomonadales</taxon>
        <taxon>Sphingomonadaceae</taxon>
        <taxon>Sphingomonas</taxon>
    </lineage>
</organism>
<dbReference type="Proteomes" id="UP001139486">
    <property type="component" value="Unassembled WGS sequence"/>
</dbReference>
<sequence>MCAASVERLGECRCPHRPRFVYPHSFHKRRHIHDLDPPMFQGDRAIRLEMLEDTVDRLPRQRNIATHVPGIPLIVLAVAILASWSAITPGEGMSLTPAMLLSVVVAVLYLRREVTHTGARGIAGGTYGRIAGDTAHAIDGSPMRAQPR</sequence>
<evidence type="ECO:0000313" key="3">
    <source>
        <dbReference type="Proteomes" id="UP001139486"/>
    </source>
</evidence>
<protein>
    <recommendedName>
        <fullName evidence="4">DUF962 domain-containing protein</fullName>
    </recommendedName>
</protein>
<keyword evidence="1" id="KW-0472">Membrane</keyword>
<keyword evidence="1" id="KW-0812">Transmembrane</keyword>
<evidence type="ECO:0000256" key="1">
    <source>
        <dbReference type="SAM" id="Phobius"/>
    </source>
</evidence>
<accession>A0A9X2KNA8</accession>
<evidence type="ECO:0008006" key="4">
    <source>
        <dbReference type="Google" id="ProtNLM"/>
    </source>
</evidence>
<reference evidence="2" key="1">
    <citation type="submission" date="2022-05" db="EMBL/GenBank/DDBJ databases">
        <title>Sphingomonas sp. strain RP10 Genome sequencing and assembly.</title>
        <authorList>
            <person name="Kim I."/>
        </authorList>
    </citation>
    <scope>NUCLEOTIDE SEQUENCE</scope>
    <source>
        <strain evidence="2">RP10</strain>
    </source>
</reference>
<keyword evidence="3" id="KW-1185">Reference proteome</keyword>
<keyword evidence="1" id="KW-1133">Transmembrane helix</keyword>
<proteinExistence type="predicted"/>
<name>A0A9X2KNA8_9SPHN</name>
<comment type="caution">
    <text evidence="2">The sequence shown here is derived from an EMBL/GenBank/DDBJ whole genome shotgun (WGS) entry which is preliminary data.</text>
</comment>
<evidence type="ECO:0000313" key="2">
    <source>
        <dbReference type="EMBL" id="MCP3733464.1"/>
    </source>
</evidence>
<dbReference type="AlphaFoldDB" id="A0A9X2KNA8"/>
<dbReference type="EMBL" id="JAMLDY010000001">
    <property type="protein sequence ID" value="MCP3733464.1"/>
    <property type="molecule type" value="Genomic_DNA"/>
</dbReference>